<dbReference type="Pfam" id="PF04773">
    <property type="entry name" value="FecR"/>
    <property type="match status" value="1"/>
</dbReference>
<dbReference type="Pfam" id="PF16344">
    <property type="entry name" value="FecR_C"/>
    <property type="match status" value="1"/>
</dbReference>
<proteinExistence type="predicted"/>
<accession>A0ABS3SVH0</accession>
<keyword evidence="1" id="KW-0472">Membrane</keyword>
<dbReference type="EMBL" id="JAGEVG010000021">
    <property type="protein sequence ID" value="MBO3099752.1"/>
    <property type="molecule type" value="Genomic_DNA"/>
</dbReference>
<evidence type="ECO:0000259" key="3">
    <source>
        <dbReference type="Pfam" id="PF16344"/>
    </source>
</evidence>
<evidence type="ECO:0000313" key="4">
    <source>
        <dbReference type="EMBL" id="MBO3099752.1"/>
    </source>
</evidence>
<keyword evidence="1" id="KW-1133">Transmembrane helix</keyword>
<protein>
    <submittedName>
        <fullName evidence="4">FecR domain-containing protein</fullName>
    </submittedName>
</protein>
<dbReference type="Gene3D" id="2.60.120.1440">
    <property type="match status" value="1"/>
</dbReference>
<feature type="transmembrane region" description="Helical" evidence="1">
    <location>
        <begin position="84"/>
        <end position="101"/>
    </location>
</feature>
<gene>
    <name evidence="4" type="ORF">J4051_15860</name>
</gene>
<keyword evidence="1" id="KW-0812">Transmembrane</keyword>
<feature type="domain" description="Protein FecR C-terminal" evidence="3">
    <location>
        <begin position="314"/>
        <end position="382"/>
    </location>
</feature>
<dbReference type="InterPro" id="IPR032508">
    <property type="entry name" value="FecR_C"/>
</dbReference>
<feature type="domain" description="FecR protein" evidence="2">
    <location>
        <begin position="171"/>
        <end position="265"/>
    </location>
</feature>
<organism evidence="4 5">
    <name type="scientific">Gelidibacter pelagius</name>
    <dbReference type="NCBI Taxonomy" id="2819985"/>
    <lineage>
        <taxon>Bacteria</taxon>
        <taxon>Pseudomonadati</taxon>
        <taxon>Bacteroidota</taxon>
        <taxon>Flavobacteriia</taxon>
        <taxon>Flavobacteriales</taxon>
        <taxon>Flavobacteriaceae</taxon>
        <taxon>Gelidibacter</taxon>
    </lineage>
</organism>
<name>A0ABS3SVH0_9FLAO</name>
<dbReference type="Proteomes" id="UP000681315">
    <property type="component" value="Unassembled WGS sequence"/>
</dbReference>
<dbReference type="InterPro" id="IPR006860">
    <property type="entry name" value="FecR"/>
</dbReference>
<dbReference type="PANTHER" id="PTHR30273">
    <property type="entry name" value="PERIPLASMIC SIGNAL SENSOR AND SIGMA FACTOR ACTIVATOR FECR-RELATED"/>
    <property type="match status" value="1"/>
</dbReference>
<sequence>MNTIFHISRLIIKKKLDVLTPAEKLQLKELKKKYPFLSKTDFTKVSDTLSSYDTIDKDKAWKNVVLKAEQSKSKQKNLFSNKSWIKYAAIAVLFLGIGFLFQQGYFSTNSTLDIPNEFITLELENGSTKIINEDGTSELVDKKGNIIGNQKGKILVYDTTITNETLVYNTLTVPYGKRFEIQLSDGTRVHLNAGTSLKYPVKFIKGQNRQVFLKGEAFFDVSTDAKHPFIVNAEEINIRVLGTQFNVSSYLEDEQITTVLLEGSVGVYSSNETYNQETATLLNPGFKAEWNLKNHEIKVDKADTETHTAWMEGRLILNGVPFNDILKKLERQYNVVFINNDKALENRRFTARFDVENIHQVMQSFSYSASFTYKFDSNKIIINP</sequence>
<dbReference type="PANTHER" id="PTHR30273:SF2">
    <property type="entry name" value="PROTEIN FECR"/>
    <property type="match status" value="1"/>
</dbReference>
<dbReference type="RefSeq" id="WP_208234859.1">
    <property type="nucleotide sequence ID" value="NZ_JAGEVG010000021.1"/>
</dbReference>
<reference evidence="4 5" key="1">
    <citation type="submission" date="2021-03" db="EMBL/GenBank/DDBJ databases">
        <title>Gelidibacter sp. nov., isolated from costal sediment.</title>
        <authorList>
            <person name="Lun K.-Y."/>
        </authorList>
    </citation>
    <scope>NUCLEOTIDE SEQUENCE [LARGE SCALE GENOMIC DNA]</scope>
    <source>
        <strain evidence="4 5">DF109</strain>
    </source>
</reference>
<dbReference type="InterPro" id="IPR012373">
    <property type="entry name" value="Ferrdict_sens_TM"/>
</dbReference>
<comment type="caution">
    <text evidence="4">The sequence shown here is derived from an EMBL/GenBank/DDBJ whole genome shotgun (WGS) entry which is preliminary data.</text>
</comment>
<evidence type="ECO:0000313" key="5">
    <source>
        <dbReference type="Proteomes" id="UP000681315"/>
    </source>
</evidence>
<dbReference type="Gene3D" id="3.55.50.30">
    <property type="match status" value="1"/>
</dbReference>
<evidence type="ECO:0000256" key="1">
    <source>
        <dbReference type="SAM" id="Phobius"/>
    </source>
</evidence>
<evidence type="ECO:0000259" key="2">
    <source>
        <dbReference type="Pfam" id="PF04773"/>
    </source>
</evidence>
<keyword evidence="5" id="KW-1185">Reference proteome</keyword>